<gene>
    <name evidence="2" type="ORF">FEAC_20880</name>
    <name evidence="1" type="ORF">FEAC_29910</name>
</gene>
<keyword evidence="3" id="KW-1185">Reference proteome</keyword>
<dbReference type="EMBL" id="JXUW01000052">
    <property type="protein sequence ID" value="KJE75261.1"/>
    <property type="molecule type" value="Genomic_DNA"/>
</dbReference>
<evidence type="ECO:0000313" key="1">
    <source>
        <dbReference type="EMBL" id="KJE75261.1"/>
    </source>
</evidence>
<comment type="caution">
    <text evidence="1">The sequence shown here is derived from an EMBL/GenBank/DDBJ whole genome shotgun (WGS) entry which is preliminary data.</text>
</comment>
<reference evidence="1 3" key="1">
    <citation type="submission" date="2015-01" db="EMBL/GenBank/DDBJ databases">
        <title>Draft genome of the acidophilic iron oxidizer Ferrimicrobium acidiphilum strain T23.</title>
        <authorList>
            <person name="Poehlein A."/>
            <person name="Eisen S."/>
            <person name="Schloemann M."/>
            <person name="Johnson B.D."/>
            <person name="Daniel R."/>
            <person name="Muehling M."/>
        </authorList>
    </citation>
    <scope>NUCLEOTIDE SEQUENCE [LARGE SCALE GENOMIC DNA]</scope>
    <source>
        <strain evidence="1 3">T23</strain>
    </source>
</reference>
<name>A0A0D8FQ49_9ACTN</name>
<evidence type="ECO:0000313" key="2">
    <source>
        <dbReference type="EMBL" id="KJE76226.1"/>
    </source>
</evidence>
<proteinExistence type="predicted"/>
<dbReference type="EMBL" id="JXUW01000020">
    <property type="protein sequence ID" value="KJE76226.1"/>
    <property type="molecule type" value="Genomic_DNA"/>
</dbReference>
<organism evidence="1 3">
    <name type="scientific">Ferrimicrobium acidiphilum DSM 19497</name>
    <dbReference type="NCBI Taxonomy" id="1121877"/>
    <lineage>
        <taxon>Bacteria</taxon>
        <taxon>Bacillati</taxon>
        <taxon>Actinomycetota</taxon>
        <taxon>Acidimicrobiia</taxon>
        <taxon>Acidimicrobiales</taxon>
        <taxon>Acidimicrobiaceae</taxon>
        <taxon>Ferrimicrobium</taxon>
    </lineage>
</organism>
<accession>A0A0D8FQ49</accession>
<dbReference type="Proteomes" id="UP000032336">
    <property type="component" value="Unassembled WGS sequence"/>
</dbReference>
<protein>
    <submittedName>
        <fullName evidence="1">Uncharacterized protein</fullName>
    </submittedName>
</protein>
<evidence type="ECO:0000313" key="3">
    <source>
        <dbReference type="Proteomes" id="UP000032336"/>
    </source>
</evidence>
<sequence length="106" mass="11032">MHGVAFPSNPLAEASFTQIAVARRPIGLARVRVLPALSPVPDALRSCMSVHAVRAVTSVFADVRIAICSALGLDPAGCVHIVTNRSPSETLRVDVPGVLNTGTAFC</sequence>
<dbReference type="AlphaFoldDB" id="A0A0D8FQ49"/>